<feature type="compositionally biased region" description="Pro residues" evidence="1">
    <location>
        <begin position="1"/>
        <end position="12"/>
    </location>
</feature>
<evidence type="ECO:0000256" key="1">
    <source>
        <dbReference type="SAM" id="MobiDB-lite"/>
    </source>
</evidence>
<dbReference type="AlphaFoldDB" id="A0A9P6KSE7"/>
<dbReference type="EMBL" id="WJXW01000004">
    <property type="protein sequence ID" value="KAF9736811.1"/>
    <property type="molecule type" value="Genomic_DNA"/>
</dbReference>
<accession>A0A9P6KSE7</accession>
<organism evidence="2 3">
    <name type="scientific">Paraphaeosphaeria minitans</name>
    <dbReference type="NCBI Taxonomy" id="565426"/>
    <lineage>
        <taxon>Eukaryota</taxon>
        <taxon>Fungi</taxon>
        <taxon>Dikarya</taxon>
        <taxon>Ascomycota</taxon>
        <taxon>Pezizomycotina</taxon>
        <taxon>Dothideomycetes</taxon>
        <taxon>Pleosporomycetidae</taxon>
        <taxon>Pleosporales</taxon>
        <taxon>Massarineae</taxon>
        <taxon>Didymosphaeriaceae</taxon>
        <taxon>Paraphaeosphaeria</taxon>
    </lineage>
</organism>
<feature type="region of interest" description="Disordered" evidence="1">
    <location>
        <begin position="1"/>
        <end position="22"/>
    </location>
</feature>
<proteinExistence type="predicted"/>
<feature type="region of interest" description="Disordered" evidence="1">
    <location>
        <begin position="67"/>
        <end position="93"/>
    </location>
</feature>
<dbReference type="Proteomes" id="UP000756921">
    <property type="component" value="Unassembled WGS sequence"/>
</dbReference>
<evidence type="ECO:0000313" key="2">
    <source>
        <dbReference type="EMBL" id="KAF9736811.1"/>
    </source>
</evidence>
<gene>
    <name evidence="2" type="ORF">PMIN01_04590</name>
</gene>
<keyword evidence="3" id="KW-1185">Reference proteome</keyword>
<reference evidence="2" key="1">
    <citation type="journal article" date="2020" name="Mol. Plant Microbe Interact.">
        <title>Genome Sequence of the Biocontrol Agent Coniothyrium minitans strain Conio (IMI 134523).</title>
        <authorList>
            <person name="Patel D."/>
            <person name="Shittu T.A."/>
            <person name="Baroncelli R."/>
            <person name="Muthumeenakshi S."/>
            <person name="Osborne T.H."/>
            <person name="Janganan T.K."/>
            <person name="Sreenivasaprasad S."/>
        </authorList>
    </citation>
    <scope>NUCLEOTIDE SEQUENCE</scope>
    <source>
        <strain evidence="2">Conio</strain>
    </source>
</reference>
<protein>
    <submittedName>
        <fullName evidence="2">Uncharacterized protein</fullName>
    </submittedName>
</protein>
<sequence>MRVPAGWPPDWQPPETHLDAETSDHTTLRFYQAAQSSHDAVRALQEENSPWPPWPPWCASETAAVTRNSAQHHGQTCTPPLDHPPFMPSSLAR</sequence>
<evidence type="ECO:0000313" key="3">
    <source>
        <dbReference type="Proteomes" id="UP000756921"/>
    </source>
</evidence>
<comment type="caution">
    <text evidence="2">The sequence shown here is derived from an EMBL/GenBank/DDBJ whole genome shotgun (WGS) entry which is preliminary data.</text>
</comment>
<name>A0A9P6KSE7_9PLEO</name>
<feature type="compositionally biased region" description="Polar residues" evidence="1">
    <location>
        <begin position="67"/>
        <end position="78"/>
    </location>
</feature>